<dbReference type="SUPFAM" id="SSF50494">
    <property type="entry name" value="Trypsin-like serine proteases"/>
    <property type="match status" value="1"/>
</dbReference>
<evidence type="ECO:0000256" key="4">
    <source>
        <dbReference type="ARBA" id="ARBA00022729"/>
    </source>
</evidence>
<evidence type="ECO:0000256" key="6">
    <source>
        <dbReference type="RuleBase" id="RU366067"/>
    </source>
</evidence>
<keyword evidence="3 6" id="KW-0645">Protease</keyword>
<dbReference type="InterPro" id="IPR019500">
    <property type="entry name" value="Pep_S46"/>
</dbReference>
<dbReference type="Gene3D" id="2.40.10.10">
    <property type="entry name" value="Trypsin-like serine proteases"/>
    <property type="match status" value="1"/>
</dbReference>
<keyword evidence="2 6" id="KW-0031">Aminopeptidase</keyword>
<evidence type="ECO:0000256" key="2">
    <source>
        <dbReference type="ARBA" id="ARBA00022438"/>
    </source>
</evidence>
<dbReference type="InterPro" id="IPR043504">
    <property type="entry name" value="Peptidase_S1_PA_chymotrypsin"/>
</dbReference>
<keyword evidence="6" id="KW-0720">Serine protease</keyword>
<dbReference type="RefSeq" id="WP_062902090.1">
    <property type="nucleotide sequence ID" value="NZ_CP013342.1"/>
</dbReference>
<dbReference type="GO" id="GO:0070009">
    <property type="term" value="F:serine-type aminopeptidase activity"/>
    <property type="evidence" value="ECO:0007669"/>
    <property type="project" value="UniProtKB-UniRule"/>
</dbReference>
<evidence type="ECO:0000313" key="7">
    <source>
        <dbReference type="EMBL" id="AMU95484.1"/>
    </source>
</evidence>
<feature type="chain" id="PRO_5023160312" description="Dipeptidyl-peptidase" evidence="6">
    <location>
        <begin position="27"/>
        <end position="684"/>
    </location>
</feature>
<keyword evidence="5 6" id="KW-0378">Hydrolase</keyword>
<dbReference type="GO" id="GO:0043171">
    <property type="term" value="P:peptide catabolic process"/>
    <property type="evidence" value="ECO:0007669"/>
    <property type="project" value="UniProtKB-UniRule"/>
</dbReference>
<accession>A0A142W0C4</accession>
<dbReference type="GO" id="GO:0008239">
    <property type="term" value="F:dipeptidyl-peptidase activity"/>
    <property type="evidence" value="ECO:0007669"/>
    <property type="project" value="UniProtKB-UniRule"/>
</dbReference>
<evidence type="ECO:0000256" key="3">
    <source>
        <dbReference type="ARBA" id="ARBA00022670"/>
    </source>
</evidence>
<sequence>MTRYRPISFAAAALAGAALLAPPALAEEGMWTFDAFPAQQVKQTYGWAPDQAWLGKVQAAAVRLTGGCSASFVSAEGLILTNHHCVASCLFDNSKAGADYLNDGYVADRRDMELKCPGQQAEVVTSIGDVTGALKAAMGSLAGEALTKARDAKIAEIEKSGCPDTDKTRCQVVTLFGGGQYKLYKYRKYSDVRLAWAPEDRAATFGGDPDNFNFPRYSLDASFLRAYENGKPVATPAHLQWNPRAPREGEMTFVVGNPGSTSRLYTTSQLAFERELRLPITVTTYSELRGRLLRAMEESKDHEREGLDLLNGLENSLKVYIGRQKALNDPAFTATLVAKEDELKEKSAGNAAIGDPWSSVDKAVGAYRSLYLPARFTNPMSDLYGYAETLVYAAQERSKPNSERLPGYTDSALPLTKKSLLDAKPVYPWLDELTLEWSLSKAREYLGADDPDTKLLLGQESPEQLAKRLVEGSKLADPAYRQILWDGGLAAIEASDDPMIRFALRLAPRQRALKKAVDEAYGGPLAVAGGKIADARFAAYGDTLYPDATFTLRISYGQVKGWMERGNAVPIATTMGGTFDRATGNPPFDLAPAFAAKKAAIDPAVTYDFVTTNDIIGGNSGSPVIDRAGTVIGAAFDGNIHSLGGNYGYDGTLNRTVVVSTAAVQEALETIYPAPALMKELAGK</sequence>
<dbReference type="GO" id="GO:0006508">
    <property type="term" value="P:proteolysis"/>
    <property type="evidence" value="ECO:0007669"/>
    <property type="project" value="UniProtKB-KW"/>
</dbReference>
<dbReference type="Proteomes" id="UP000076234">
    <property type="component" value="Chromosome"/>
</dbReference>
<dbReference type="EC" id="3.4.14.-" evidence="6"/>
<dbReference type="Pfam" id="PF10459">
    <property type="entry name" value="Peptidase_S46"/>
    <property type="match status" value="1"/>
</dbReference>
<evidence type="ECO:0000256" key="5">
    <source>
        <dbReference type="ARBA" id="ARBA00022801"/>
    </source>
</evidence>
<comment type="function">
    <text evidence="6">Catalyzes the removal of dipeptides from the N-terminus of oligopeptides.</text>
</comment>
<dbReference type="PANTHER" id="PTHR38469">
    <property type="entry name" value="PERIPLASMIC PEPTIDASE SUBFAMILY S1B"/>
    <property type="match status" value="1"/>
</dbReference>
<organism evidence="7 8">
    <name type="scientific">Sphingopyxis terrae subsp. terrae NBRC 15098</name>
    <dbReference type="NCBI Taxonomy" id="1219058"/>
    <lineage>
        <taxon>Bacteria</taxon>
        <taxon>Pseudomonadati</taxon>
        <taxon>Pseudomonadota</taxon>
        <taxon>Alphaproteobacteria</taxon>
        <taxon>Sphingomonadales</taxon>
        <taxon>Sphingomonadaceae</taxon>
        <taxon>Sphingopyxis</taxon>
    </lineage>
</organism>
<name>A0A142W0C4_9SPHN</name>
<dbReference type="STRING" id="1219058.AOA14_12780"/>
<proteinExistence type="inferred from homology"/>
<evidence type="ECO:0000313" key="8">
    <source>
        <dbReference type="Proteomes" id="UP000076234"/>
    </source>
</evidence>
<dbReference type="PANTHER" id="PTHR38469:SF1">
    <property type="entry name" value="PERIPLASMIC PEPTIDASE SUBFAMILY S1B"/>
    <property type="match status" value="1"/>
</dbReference>
<protein>
    <recommendedName>
        <fullName evidence="6">Dipeptidyl-peptidase</fullName>
        <ecNumber evidence="6">3.4.14.-</ecNumber>
    </recommendedName>
</protein>
<dbReference type="InterPro" id="IPR009003">
    <property type="entry name" value="Peptidase_S1_PA"/>
</dbReference>
<comment type="similarity">
    <text evidence="1 6">Belongs to the peptidase S46 family.</text>
</comment>
<dbReference type="AlphaFoldDB" id="A0A142W0C4"/>
<feature type="signal peptide" evidence="6">
    <location>
        <begin position="1"/>
        <end position="26"/>
    </location>
</feature>
<dbReference type="KEGG" id="ster:AOA14_12780"/>
<dbReference type="EMBL" id="CP013342">
    <property type="protein sequence ID" value="AMU95484.1"/>
    <property type="molecule type" value="Genomic_DNA"/>
</dbReference>
<gene>
    <name evidence="7" type="ORF">AOA14_12780</name>
</gene>
<keyword evidence="4 6" id="KW-0732">Signal</keyword>
<reference evidence="7 8" key="2">
    <citation type="journal article" date="2016" name="Genome Announc.">
        <title>Complete Genome Sequence of Sphingopyxis terrae Strain 203-1 (NBRC 111660), a Polyethylene Glycol Degrader.</title>
        <authorList>
            <person name="Ohtsubo Y."/>
            <person name="Nonoyama S."/>
            <person name="Nagata Y."/>
            <person name="Numata M."/>
            <person name="Tsuchikane K."/>
            <person name="Hosoyama A."/>
            <person name="Yamazoe A."/>
            <person name="Tsuda M."/>
            <person name="Fujita N."/>
            <person name="Kawai F."/>
        </authorList>
    </citation>
    <scope>NUCLEOTIDE SEQUENCE [LARGE SCALE GENOMIC DNA]</scope>
    <source>
        <strain evidence="7 8">203-1</strain>
    </source>
</reference>
<reference evidence="8" key="1">
    <citation type="submission" date="2015-11" db="EMBL/GenBank/DDBJ databases">
        <title>Complete genome sequence of a polyethylene glycol-degrading strain Sphingopyxis terrae strain 203-1 (NBRC 15098).</title>
        <authorList>
            <person name="Yoshiyuki O."/>
            <person name="Shouta N."/>
            <person name="Nagata Y."/>
            <person name="Numata M."/>
            <person name="Tsuchikane K."/>
            <person name="Hosoyama A."/>
            <person name="Yamazoe A."/>
            <person name="Tsuda M."/>
            <person name="Fujita N."/>
            <person name="Kawai F."/>
        </authorList>
    </citation>
    <scope>NUCLEOTIDE SEQUENCE [LARGE SCALE GENOMIC DNA]</scope>
    <source>
        <strain evidence="8">203-1</strain>
    </source>
</reference>
<evidence type="ECO:0000256" key="1">
    <source>
        <dbReference type="ARBA" id="ARBA00010491"/>
    </source>
</evidence>